<keyword evidence="3" id="KW-1185">Reference proteome</keyword>
<dbReference type="InterPro" id="IPR008638">
    <property type="entry name" value="FhaB/CdiA-like_TPS"/>
</dbReference>
<proteinExistence type="predicted"/>
<comment type="caution">
    <text evidence="2">The sequence shown here is derived from an EMBL/GenBank/DDBJ whole genome shotgun (WGS) entry which is preliminary data.</text>
</comment>
<reference evidence="2" key="1">
    <citation type="journal article" date="2015" name="Genome Announc.">
        <title>Draft Genome Sequence of Tolypothrix boutellei Strain VB521301.</title>
        <authorList>
            <person name="Chandrababunaidu M.M."/>
            <person name="Singh D."/>
            <person name="Sen D."/>
            <person name="Bhan S."/>
            <person name="Das S."/>
            <person name="Gupta A."/>
            <person name="Adhikary S.P."/>
            <person name="Tripathy S."/>
        </authorList>
    </citation>
    <scope>NUCLEOTIDE SEQUENCE</scope>
    <source>
        <strain evidence="2">VB521301</strain>
    </source>
</reference>
<dbReference type="Pfam" id="PF05860">
    <property type="entry name" value="TPS"/>
    <property type="match status" value="1"/>
</dbReference>
<dbReference type="Proteomes" id="UP000029738">
    <property type="component" value="Unassembled WGS sequence"/>
</dbReference>
<dbReference type="RefSeq" id="WP_050045658.1">
    <property type="nucleotide sequence ID" value="NZ_JHEG04000001.1"/>
</dbReference>
<gene>
    <name evidence="2" type="ORF">DA73_0400010675</name>
</gene>
<organism evidence="2 3">
    <name type="scientific">Tolypothrix bouteillei VB521301</name>
    <dbReference type="NCBI Taxonomy" id="1479485"/>
    <lineage>
        <taxon>Bacteria</taxon>
        <taxon>Bacillati</taxon>
        <taxon>Cyanobacteriota</taxon>
        <taxon>Cyanophyceae</taxon>
        <taxon>Nostocales</taxon>
        <taxon>Tolypothrichaceae</taxon>
        <taxon>Tolypothrix</taxon>
    </lineage>
</organism>
<sequence>MLGLAFLGWRWCNPYMTFINGVVAGATFVLAESTALAQSNIVLDNSLGVSNSVVTPNVTIKGVPSEAISGGVVKGANLLHSFQEFNINAGRGAYFTLPSGVENILTRVTGTNPSQILGTLGVTGGNANLFFMNPNGIVFGPTARLDVMGSFVGTTANAIRLGNGDIFSTKLTNPLPSQLLSVNPNAFLFNQISNQATSPIEVNGASLSVREGMSLVLLGGNVSLNAANIQALDGQVEIGGLAGTGTVELVDNTKNLNLRFSENIQKSDVSLIEQAKVEVIGKGQGGVIINARDINIFGESFISAGIGSRARAVGSTSQDVILNSTGTVKVSQNSQVRNIVETDAIGNAGNININAGKVEVTGGQIRTRTLGQGNAGNINIKAGEIFIDNPLYISEAGKRTSDDKPAIDASNFSNNFTIGRGSSGNVSLQADGSIVLIGRSEGSAYDNKVISTYSARGGQGRGNVLLKANRSISFNNAYIVTSTFTTGTNAGEISLQGQESVSLTNNSSLVATNFVRGNSGNITLKSSGSVLVENSLISTNIGAAQGSFAAQGNAGKIYLSGKSVFVTAGAEVTARNALGGTAGNIQIDATDIVEISGRVPELFSPKNRSSTALYSTLLTSSEEKASDRGGDININVPNGTLRVSDGASLRAESQGNFPGGTIAVNAKRVELTGGGKLLTSASSSGDAGNITINASDRIDISGSNPNFDDIFNQTVIKYRSKTQAEIRLGTVGGASGIYASTSEASTGKSGNINLITGQLIVRDGSQVSVSSGQKDAGDLNIQARSLFLDNRGKLRATTASSEGGDLNLQLQDLLLMRRQSQITADAGNNGNGGNITINIPNGFIIGFSNEDSDIIANARQGKGGRITIVSSGIYGFENSSNLTSFNDINASSDFGLDGTVQIDLLGIEPNLQQTNLPTEIVQARLSQSCQDRTDREESRFVMTGRGGLPSNPYETLNNETAIADWIALAPNTQVSPTSTTVSHKRDDLLSKSIVEATGWTISPQGEVFLTASTPTISPSRSRLGSSACGTSSLAF</sequence>
<dbReference type="AlphaFoldDB" id="A0A8S9SZS1"/>
<dbReference type="SUPFAM" id="SSF51126">
    <property type="entry name" value="Pectin lyase-like"/>
    <property type="match status" value="3"/>
</dbReference>
<evidence type="ECO:0000313" key="3">
    <source>
        <dbReference type="Proteomes" id="UP000029738"/>
    </source>
</evidence>
<dbReference type="NCBIfam" id="TIGR01901">
    <property type="entry name" value="adhes_NPXG"/>
    <property type="match status" value="1"/>
</dbReference>
<dbReference type="OrthoDB" id="501088at2"/>
<evidence type="ECO:0000259" key="1">
    <source>
        <dbReference type="SMART" id="SM00912"/>
    </source>
</evidence>
<evidence type="ECO:0000313" key="2">
    <source>
        <dbReference type="EMBL" id="KAF3885881.1"/>
    </source>
</evidence>
<feature type="domain" description="Filamentous haemagglutinin FhaB/tRNA nuclease CdiA-like TPS" evidence="1">
    <location>
        <begin position="48"/>
        <end position="162"/>
    </location>
</feature>
<name>A0A8S9SZS1_9CYAN</name>
<dbReference type="InterPro" id="IPR011050">
    <property type="entry name" value="Pectin_lyase_fold/virulence"/>
</dbReference>
<dbReference type="SMART" id="SM00912">
    <property type="entry name" value="Haemagg_act"/>
    <property type="match status" value="1"/>
</dbReference>
<protein>
    <submittedName>
        <fullName evidence="2">Filamentous hemagglutinin N-terminal domain-containing protein</fullName>
    </submittedName>
</protein>
<accession>A0A8S9SZS1</accession>
<dbReference type="InterPro" id="IPR012334">
    <property type="entry name" value="Pectin_lyas_fold"/>
</dbReference>
<dbReference type="Gene3D" id="2.160.20.10">
    <property type="entry name" value="Single-stranded right-handed beta-helix, Pectin lyase-like"/>
    <property type="match status" value="2"/>
</dbReference>
<dbReference type="EMBL" id="JHEG04000001">
    <property type="protein sequence ID" value="KAF3885881.1"/>
    <property type="molecule type" value="Genomic_DNA"/>
</dbReference>
<reference evidence="2" key="2">
    <citation type="submission" date="2019-11" db="EMBL/GenBank/DDBJ databases">
        <title>Improved Assembly of Tolypothrix boutellei genome.</title>
        <authorList>
            <person name="Sarangi A.N."/>
            <person name="Mukherjee M."/>
            <person name="Ghosh S."/>
            <person name="Singh D."/>
            <person name="Das A."/>
            <person name="Kant S."/>
            <person name="Prusty A."/>
            <person name="Tripathy S."/>
        </authorList>
    </citation>
    <scope>NUCLEOTIDE SEQUENCE</scope>
    <source>
        <strain evidence="2">VB521301</strain>
    </source>
</reference>